<dbReference type="EMBL" id="SIJK02000070">
    <property type="protein sequence ID" value="MBP1468458.1"/>
    <property type="molecule type" value="Genomic_DNA"/>
</dbReference>
<evidence type="ECO:0000313" key="1">
    <source>
        <dbReference type="EMBL" id="MBP1468458.1"/>
    </source>
</evidence>
<evidence type="ECO:0000313" key="2">
    <source>
        <dbReference type="Proteomes" id="UP001193081"/>
    </source>
</evidence>
<comment type="caution">
    <text evidence="1">The sequence shown here is derived from an EMBL/GenBank/DDBJ whole genome shotgun (WGS) entry which is preliminary data.</text>
</comment>
<proteinExistence type="predicted"/>
<keyword evidence="2" id="KW-1185">Reference proteome</keyword>
<gene>
    <name evidence="1" type="ORF">EYB53_022285</name>
</gene>
<dbReference type="RefSeq" id="WP_135481237.1">
    <property type="nucleotide sequence ID" value="NZ_SIJK02000070.1"/>
</dbReference>
<organism evidence="1 2">
    <name type="scientific">Candidatus Chloroploca mongolica</name>
    <dbReference type="NCBI Taxonomy" id="2528176"/>
    <lineage>
        <taxon>Bacteria</taxon>
        <taxon>Bacillati</taxon>
        <taxon>Chloroflexota</taxon>
        <taxon>Chloroflexia</taxon>
        <taxon>Chloroflexales</taxon>
        <taxon>Chloroflexineae</taxon>
        <taxon>Oscillochloridaceae</taxon>
        <taxon>Candidatus Chloroploca</taxon>
    </lineage>
</organism>
<dbReference type="Pfam" id="PF09700">
    <property type="entry name" value="Cas_Cmr3"/>
    <property type="match status" value="1"/>
</dbReference>
<reference evidence="1 2" key="1">
    <citation type="submission" date="2021-03" db="EMBL/GenBank/DDBJ databases">
        <authorList>
            <person name="Grouzdev D.S."/>
        </authorList>
    </citation>
    <scope>NUCLEOTIDE SEQUENCE [LARGE SCALE GENOMIC DNA]</scope>
    <source>
        <strain evidence="1 2">M50-1</strain>
    </source>
</reference>
<protein>
    <submittedName>
        <fullName evidence="1">Type III-B CRISPR module-associated protein Cmr3</fullName>
    </submittedName>
</protein>
<dbReference type="Proteomes" id="UP001193081">
    <property type="component" value="Unassembled WGS sequence"/>
</dbReference>
<name>A0ABS4DG97_9CHLR</name>
<dbReference type="InterPro" id="IPR019117">
    <property type="entry name" value="CRISPR-assoc_protein_Cmr3"/>
</dbReference>
<dbReference type="Gene3D" id="2.60.40.4350">
    <property type="match status" value="1"/>
</dbReference>
<accession>A0ABS4DG97</accession>
<sequence>MKLWLIEPRDPLIVRDGRPFGPDPGARATSLPFPLPSTTSGAFRARLGAALGGDFTRQELIDQLRATRVRGPVLVELDDESRVVNWLLPAPADALLLKRETPAQHVCRRLLPLEPFPGTLTDYAAETLSMVAPVVYAPDKVAPDTPTFWYWEQMQPWLHDPPDEQTVQPTTLGHRGPSAEERMHVSVRAATGTAAEGMLFQTSGLVFTHRSGSSAQTSLTSSRRLALALFAEAEFAAQLAPMGGERRLMHWYPAVDDAATPLPATCPEPIRALIRTNRACRVVLVTPAMFEAGFRPAWLLAAHAGLTATLAAAVVARPQVVSGWDLLADNGPGRSRGKPKPTRRLAPAGSVYFLRLPDATQGDDAAIDAWIDAIWLQCVSDAAQDRADGFGLALLGGWNGTLRTMKIQEQSNADTSS</sequence>
<dbReference type="Gene3D" id="3.30.70.2940">
    <property type="match status" value="1"/>
</dbReference>